<keyword evidence="2" id="KW-0472">Membrane</keyword>
<feature type="transmembrane region" description="Helical" evidence="2">
    <location>
        <begin position="325"/>
        <end position="358"/>
    </location>
</feature>
<dbReference type="Proteomes" id="UP000609651">
    <property type="component" value="Unassembled WGS sequence"/>
</dbReference>
<evidence type="ECO:0000256" key="2">
    <source>
        <dbReference type="SAM" id="Phobius"/>
    </source>
</evidence>
<keyword evidence="2" id="KW-0812">Transmembrane</keyword>
<reference evidence="3 4" key="1">
    <citation type="journal article" date="2020" name="Syst. Appl. Microbiol.">
        <title>Alienimonas chondri sp. nov., a novel planctomycete isolated from the biofilm of the red alga Chondrus crispus.</title>
        <authorList>
            <person name="Vitorino I."/>
            <person name="Albuquerque L."/>
            <person name="Wiegand S."/>
            <person name="Kallscheuer N."/>
            <person name="da Costa M.S."/>
            <person name="Lobo-da-Cunha A."/>
            <person name="Jogler C."/>
            <person name="Lage O.M."/>
        </authorList>
    </citation>
    <scope>NUCLEOTIDE SEQUENCE [LARGE SCALE GENOMIC DNA]</scope>
    <source>
        <strain evidence="3 4">LzC2</strain>
    </source>
</reference>
<keyword evidence="2" id="KW-1133">Transmembrane helix</keyword>
<proteinExistence type="predicted"/>
<evidence type="ECO:0000256" key="1">
    <source>
        <dbReference type="SAM" id="MobiDB-lite"/>
    </source>
</evidence>
<evidence type="ECO:0000313" key="4">
    <source>
        <dbReference type="Proteomes" id="UP000609651"/>
    </source>
</evidence>
<dbReference type="InterPro" id="IPR024079">
    <property type="entry name" value="MetalloPept_cat_dom_sf"/>
</dbReference>
<name>A0ABX1V7X0_9PLAN</name>
<accession>A0ABX1V7X0</accession>
<dbReference type="EMBL" id="WTPX01000006">
    <property type="protein sequence ID" value="NNJ24294.1"/>
    <property type="molecule type" value="Genomic_DNA"/>
</dbReference>
<evidence type="ECO:0000313" key="3">
    <source>
        <dbReference type="EMBL" id="NNJ24294.1"/>
    </source>
</evidence>
<gene>
    <name evidence="3" type="ORF">LzC2_03500</name>
</gene>
<comment type="caution">
    <text evidence="3">The sequence shown here is derived from an EMBL/GenBank/DDBJ whole genome shotgun (WGS) entry which is preliminary data.</text>
</comment>
<feature type="transmembrane region" description="Helical" evidence="2">
    <location>
        <begin position="227"/>
        <end position="246"/>
    </location>
</feature>
<dbReference type="RefSeq" id="WP_171183085.1">
    <property type="nucleotide sequence ID" value="NZ_WTPX01000006.1"/>
</dbReference>
<feature type="compositionally biased region" description="Pro residues" evidence="1">
    <location>
        <begin position="1"/>
        <end position="11"/>
    </location>
</feature>
<sequence length="415" mass="44120">MTAPPPNPSPVPSNDTSVAPAPDATGYRVGVMTMEVEADRPDAFAGLVRSAVDRFDATLAGTAGVSVKLLAFRGPHMTPAEGAYRPLDFLRVGMTEKLERRVHFLLIVTEVDLAATAFTYTVALPSRLTNVAVISTKRLDPAYRGEEPDAAAAAANLTALLRHCFGHLLNLPHHPDPANVMYDFAGVDELAAMTDLTEAQRSRIGRNLPREARERATANRAGRLARWGFALRITGANAAGIVAAALRANPIRLLGRLPTLVTTALSVLLVLFFSPEPWDVGSTVELYQLALFSAVAVLGATAALYRAFAFGAARDRGRALSESAVVTAAATMLSLGATMALLFVLLAGLVWLGSSTIFPRKLMETWPTVDPAVRTADHLKLSLFVAAIATLAGSLGGRADSRDLVRGVLFVDEET</sequence>
<dbReference type="Gene3D" id="3.40.390.10">
    <property type="entry name" value="Collagenase (Catalytic Domain)"/>
    <property type="match status" value="1"/>
</dbReference>
<feature type="region of interest" description="Disordered" evidence="1">
    <location>
        <begin position="1"/>
        <end position="24"/>
    </location>
</feature>
<feature type="transmembrane region" description="Helical" evidence="2">
    <location>
        <begin position="286"/>
        <end position="305"/>
    </location>
</feature>
<protein>
    <submittedName>
        <fullName evidence="3">Uncharacterized protein</fullName>
    </submittedName>
</protein>
<organism evidence="3 4">
    <name type="scientific">Alienimonas chondri</name>
    <dbReference type="NCBI Taxonomy" id="2681879"/>
    <lineage>
        <taxon>Bacteria</taxon>
        <taxon>Pseudomonadati</taxon>
        <taxon>Planctomycetota</taxon>
        <taxon>Planctomycetia</taxon>
        <taxon>Planctomycetales</taxon>
        <taxon>Planctomycetaceae</taxon>
        <taxon>Alienimonas</taxon>
    </lineage>
</organism>
<keyword evidence="4" id="KW-1185">Reference proteome</keyword>
<feature type="transmembrane region" description="Helical" evidence="2">
    <location>
        <begin position="253"/>
        <end position="274"/>
    </location>
</feature>